<evidence type="ECO:0000256" key="2">
    <source>
        <dbReference type="PROSITE-ProRule" id="PRU00235"/>
    </source>
</evidence>
<gene>
    <name evidence="3" type="ORF">IMG5_091740</name>
</gene>
<dbReference type="Gene3D" id="2.130.10.30">
    <property type="entry name" value="Regulator of chromosome condensation 1/beta-lactamase-inhibitor protein II"/>
    <property type="match status" value="1"/>
</dbReference>
<dbReference type="AlphaFoldDB" id="G0QRC8"/>
<dbReference type="OrthoDB" id="10256179at2759"/>
<sequence length="171" mass="19041">MQLSQLTEFSKSFNPLIAAFEPILINKNIENNIVTDMAAGEEFTVIVTQNQQNDQTEVFSCGHNNKGELGVGNLSHLQDITKISSLSNYQFKSPKGQLDHIKINKICCGYHHCIAALNIGVIAEWGDNDYGQLGNNKRSFSENPIIMNYFSKEKILKVQCGKNVSSVICQD</sequence>
<evidence type="ECO:0000313" key="3">
    <source>
        <dbReference type="EMBL" id="EGR32226.1"/>
    </source>
</evidence>
<evidence type="ECO:0000256" key="1">
    <source>
        <dbReference type="ARBA" id="ARBA00022737"/>
    </source>
</evidence>
<dbReference type="SUPFAM" id="SSF50985">
    <property type="entry name" value="RCC1/BLIP-II"/>
    <property type="match status" value="1"/>
</dbReference>
<dbReference type="InterPro" id="IPR051625">
    <property type="entry name" value="Signaling_Regulatory_Domain"/>
</dbReference>
<reference evidence="3 4" key="1">
    <citation type="submission" date="2011-07" db="EMBL/GenBank/DDBJ databases">
        <authorList>
            <person name="Coyne R."/>
            <person name="Brami D."/>
            <person name="Johnson J."/>
            <person name="Hostetler J."/>
            <person name="Hannick L."/>
            <person name="Clark T."/>
            <person name="Cassidy-Hanley D."/>
            <person name="Inman J."/>
        </authorList>
    </citation>
    <scope>NUCLEOTIDE SEQUENCE [LARGE SCALE GENOMIC DNA]</scope>
    <source>
        <strain evidence="3 4">G5</strain>
    </source>
</reference>
<evidence type="ECO:0000313" key="4">
    <source>
        <dbReference type="Proteomes" id="UP000008983"/>
    </source>
</evidence>
<keyword evidence="1" id="KW-0677">Repeat</keyword>
<feature type="repeat" description="RCC1" evidence="2">
    <location>
        <begin position="120"/>
        <end position="171"/>
    </location>
</feature>
<accession>G0QRC8</accession>
<keyword evidence="4" id="KW-1185">Reference proteome</keyword>
<dbReference type="EMBL" id="GL983749">
    <property type="protein sequence ID" value="EGR32226.1"/>
    <property type="molecule type" value="Genomic_DNA"/>
</dbReference>
<name>G0QRC8_ICHMU</name>
<dbReference type="InParanoid" id="G0QRC8"/>
<dbReference type="Pfam" id="PF00415">
    <property type="entry name" value="RCC1"/>
    <property type="match status" value="2"/>
</dbReference>
<dbReference type="PANTHER" id="PTHR22872">
    <property type="entry name" value="BTK-BINDING PROTEIN-RELATED"/>
    <property type="match status" value="1"/>
</dbReference>
<dbReference type="eggNOG" id="KOG0941">
    <property type="taxonomic scope" value="Eukaryota"/>
</dbReference>
<dbReference type="STRING" id="857967.G0QRC8"/>
<organism evidence="3 4">
    <name type="scientific">Ichthyophthirius multifiliis</name>
    <name type="common">White spot disease agent</name>
    <name type="synonym">Ich</name>
    <dbReference type="NCBI Taxonomy" id="5932"/>
    <lineage>
        <taxon>Eukaryota</taxon>
        <taxon>Sar</taxon>
        <taxon>Alveolata</taxon>
        <taxon>Ciliophora</taxon>
        <taxon>Intramacronucleata</taxon>
        <taxon>Oligohymenophorea</taxon>
        <taxon>Hymenostomatida</taxon>
        <taxon>Ophryoglenina</taxon>
        <taxon>Ichthyophthirius</taxon>
    </lineage>
</organism>
<dbReference type="InterPro" id="IPR009091">
    <property type="entry name" value="RCC1/BLIP-II"/>
</dbReference>
<dbReference type="PROSITE" id="PS50012">
    <property type="entry name" value="RCC1_3"/>
    <property type="match status" value="1"/>
</dbReference>
<proteinExistence type="predicted"/>
<dbReference type="RefSeq" id="XP_004035712.1">
    <property type="nucleotide sequence ID" value="XM_004035664.1"/>
</dbReference>
<dbReference type="InterPro" id="IPR000408">
    <property type="entry name" value="Reg_chr_condens"/>
</dbReference>
<protein>
    <submittedName>
        <fullName evidence="3">Regulator of chromosome condensation and btb domain protein 1</fullName>
    </submittedName>
</protein>
<dbReference type="GeneID" id="14908380"/>
<dbReference type="Proteomes" id="UP000008983">
    <property type="component" value="Unassembled WGS sequence"/>
</dbReference>